<evidence type="ECO:0000313" key="4">
    <source>
        <dbReference type="Proteomes" id="UP000663760"/>
    </source>
</evidence>
<organism evidence="3 4">
    <name type="scientific">Spirodela intermedia</name>
    <name type="common">Intermediate duckweed</name>
    <dbReference type="NCBI Taxonomy" id="51605"/>
    <lineage>
        <taxon>Eukaryota</taxon>
        <taxon>Viridiplantae</taxon>
        <taxon>Streptophyta</taxon>
        <taxon>Embryophyta</taxon>
        <taxon>Tracheophyta</taxon>
        <taxon>Spermatophyta</taxon>
        <taxon>Magnoliopsida</taxon>
        <taxon>Liliopsida</taxon>
        <taxon>Araceae</taxon>
        <taxon>Lemnoideae</taxon>
        <taxon>Spirodela</taxon>
    </lineage>
</organism>
<evidence type="ECO:0000259" key="2">
    <source>
        <dbReference type="Pfam" id="PF11955"/>
    </source>
</evidence>
<dbReference type="Proteomes" id="UP000663760">
    <property type="component" value="Chromosome 6"/>
</dbReference>
<dbReference type="EMBL" id="LR746269">
    <property type="protein sequence ID" value="CAA7398317.1"/>
    <property type="molecule type" value="Genomic_DNA"/>
</dbReference>
<dbReference type="GO" id="GO:0003723">
    <property type="term" value="F:RNA binding"/>
    <property type="evidence" value="ECO:0007669"/>
    <property type="project" value="InterPro"/>
</dbReference>
<reference evidence="3" key="1">
    <citation type="submission" date="2020-02" db="EMBL/GenBank/DDBJ databases">
        <authorList>
            <person name="Scholz U."/>
            <person name="Mascher M."/>
            <person name="Fiebig A."/>
        </authorList>
    </citation>
    <scope>NUCLEOTIDE SEQUENCE</scope>
</reference>
<evidence type="ECO:0000256" key="1">
    <source>
        <dbReference type="SAM" id="MobiDB-lite"/>
    </source>
</evidence>
<dbReference type="InterPro" id="IPR021099">
    <property type="entry name" value="PORR_domain"/>
</dbReference>
<dbReference type="InterPro" id="IPR045040">
    <property type="entry name" value="PORR_fam"/>
</dbReference>
<gene>
    <name evidence="3" type="ORF">SI8410_06008982</name>
</gene>
<name>A0A7I8KKJ6_SPIIN</name>
<dbReference type="AlphaFoldDB" id="A0A7I8KKJ6"/>
<dbReference type="OrthoDB" id="1551582at2759"/>
<proteinExistence type="predicted"/>
<accession>A0A7I8KKJ6</accession>
<sequence>MAFGVFLRCVHRCKSPADARTSVLGKVSSPSGEDVVVFGPFNSNTPRRWKKPVDSARTRLESRTRDLRLDGLMIQLKKLRKVLSLQEVISSRRGQHASLQLLSRRKMDVDLNMAIGAFLRKYPQVFEIFVHETEKNVCCRITQRMADLIEEEARIIRESESEAVRRLKKLLTISTRGALHVHALWLARRELGLPDDFRTSVILNRPQDFRLETPETVSLVVSGDAEIEAEVEKWRERELREKWLSEFEIRYAFPIHLPTGFEVEKGFREKLKNWQRLQYAKPYEKMEAAVRVRSCGGLERFEKRAVGIIHELLSLTVEKMIEVERLSHFRRDFAMEVNVRELLLKHPGIFYISTKGGGGSQVVFLREAYRRGCLMEPNSIYSVRRRMLDLISMGRRTSGCPNQLTEPEGGVGHEMSRDPVEGQRGGQWVLPLLEILSQRGIHKFLH</sequence>
<feature type="domain" description="PORR" evidence="2">
    <location>
        <begin position="65"/>
        <end position="395"/>
    </location>
</feature>
<dbReference type="Pfam" id="PF11955">
    <property type="entry name" value="PORR"/>
    <property type="match status" value="1"/>
</dbReference>
<dbReference type="PANTHER" id="PTHR31476">
    <property type="entry name" value="PROTEIN WHAT'S THIS FACTOR 1 HOMOLOG, CHLOROPLASTIC"/>
    <property type="match status" value="1"/>
</dbReference>
<keyword evidence="4" id="KW-1185">Reference proteome</keyword>
<feature type="region of interest" description="Disordered" evidence="1">
    <location>
        <begin position="399"/>
        <end position="422"/>
    </location>
</feature>
<protein>
    <recommendedName>
        <fullName evidence="2">PORR domain-containing protein</fullName>
    </recommendedName>
</protein>
<dbReference type="PANTHER" id="PTHR31476:SF12">
    <property type="entry name" value="UBIQUITIN CARBOXYL-TERMINAL HYDROLASE FAMILY PROTEIN"/>
    <property type="match status" value="1"/>
</dbReference>
<evidence type="ECO:0000313" key="3">
    <source>
        <dbReference type="EMBL" id="CAA7398317.1"/>
    </source>
</evidence>